<comment type="caution">
    <text evidence="1">The sequence shown here is derived from an EMBL/GenBank/DDBJ whole genome shotgun (WGS) entry which is preliminary data.</text>
</comment>
<organism evidence="1 2">
    <name type="scientific">Nocardia ignorata</name>
    <dbReference type="NCBI Taxonomy" id="145285"/>
    <lineage>
        <taxon>Bacteria</taxon>
        <taxon>Bacillati</taxon>
        <taxon>Actinomycetota</taxon>
        <taxon>Actinomycetes</taxon>
        <taxon>Mycobacteriales</taxon>
        <taxon>Nocardiaceae</taxon>
        <taxon>Nocardia</taxon>
    </lineage>
</organism>
<protein>
    <submittedName>
        <fullName evidence="1">Uncharacterized protein</fullName>
    </submittedName>
</protein>
<sequence length="139" mass="15892">MLCMIYPSGNSATRVAQLANIPHENWMQDWPVEVSDPERLDDFARLLLAHKSDWELSYWLLDLVLDSAESHLATTAAQDDPPERTQQLIDTLVAVYEATRAPAIAERLEYWADLENSDPGEMFRVSPLVREARRRVVAQ</sequence>
<evidence type="ECO:0000313" key="2">
    <source>
        <dbReference type="Proteomes" id="UP000295087"/>
    </source>
</evidence>
<gene>
    <name evidence="1" type="ORF">DFR75_10193</name>
</gene>
<accession>A0A4R6PQD4</accession>
<dbReference type="AlphaFoldDB" id="A0A4R6PQD4"/>
<proteinExistence type="predicted"/>
<keyword evidence="2" id="KW-1185">Reference proteome</keyword>
<dbReference type="EMBL" id="SNXK01000001">
    <property type="protein sequence ID" value="TDP40995.1"/>
    <property type="molecule type" value="Genomic_DNA"/>
</dbReference>
<dbReference type="Proteomes" id="UP000295087">
    <property type="component" value="Unassembled WGS sequence"/>
</dbReference>
<evidence type="ECO:0000313" key="1">
    <source>
        <dbReference type="EMBL" id="TDP40995.1"/>
    </source>
</evidence>
<reference evidence="1 2" key="1">
    <citation type="submission" date="2019-03" db="EMBL/GenBank/DDBJ databases">
        <title>Genomic Encyclopedia of Type Strains, Phase IV (KMG-IV): sequencing the most valuable type-strain genomes for metagenomic binning, comparative biology and taxonomic classification.</title>
        <authorList>
            <person name="Goeker M."/>
        </authorList>
    </citation>
    <scope>NUCLEOTIDE SEQUENCE [LARGE SCALE GENOMIC DNA]</scope>
    <source>
        <strain evidence="1 2">DSM 44496</strain>
    </source>
</reference>
<name>A0A4R6PQD4_NOCIG</name>